<keyword evidence="6 12" id="KW-0067">ATP-binding</keyword>
<keyword evidence="7 13" id="KW-0460">Magnesium</keyword>
<dbReference type="AlphaFoldDB" id="A0AAW2YE47"/>
<accession>A0AAW2YE47</accession>
<keyword evidence="3 14" id="KW-0812">Transmembrane</keyword>
<reference evidence="16" key="1">
    <citation type="submission" date="2020-06" db="EMBL/GenBank/DDBJ databases">
        <authorList>
            <person name="Li T."/>
            <person name="Hu X."/>
            <person name="Zhang T."/>
            <person name="Song X."/>
            <person name="Zhang H."/>
            <person name="Dai N."/>
            <person name="Sheng W."/>
            <person name="Hou X."/>
            <person name="Wei L."/>
        </authorList>
    </citation>
    <scope>NUCLEOTIDE SEQUENCE</scope>
    <source>
        <strain evidence="16">KEN1</strain>
        <tissue evidence="16">Leaf</tissue>
    </source>
</reference>
<keyword evidence="8 14" id="KW-1278">Translocase</keyword>
<dbReference type="SUPFAM" id="SSF81665">
    <property type="entry name" value="Calcium ATPase, transmembrane domain M"/>
    <property type="match status" value="1"/>
</dbReference>
<feature type="binding site" evidence="12">
    <location>
        <position position="263"/>
    </location>
    <ligand>
        <name>ATP</name>
        <dbReference type="ChEBI" id="CHEBI:30616"/>
    </ligand>
</feature>
<dbReference type="FunFam" id="3.40.50.1000:FF:000014">
    <property type="entry name" value="Phospholipid-transporting ATPase"/>
    <property type="match status" value="1"/>
</dbReference>
<evidence type="ECO:0000313" key="16">
    <source>
        <dbReference type="EMBL" id="KAL0463815.1"/>
    </source>
</evidence>
<keyword evidence="4 13" id="KW-0479">Metal-binding</keyword>
<dbReference type="Pfam" id="PF16212">
    <property type="entry name" value="PhoLip_ATPase_C"/>
    <property type="match status" value="2"/>
</dbReference>
<dbReference type="InterPro" id="IPR036412">
    <property type="entry name" value="HAD-like_sf"/>
</dbReference>
<dbReference type="SUPFAM" id="SSF56784">
    <property type="entry name" value="HAD-like"/>
    <property type="match status" value="1"/>
</dbReference>
<comment type="subcellular location">
    <subcellularLocation>
        <location evidence="1 14">Membrane</location>
        <topology evidence="1 14">Multi-pass membrane protein</topology>
    </subcellularLocation>
</comment>
<comment type="cofactor">
    <cofactor evidence="13">
        <name>Mg(2+)</name>
        <dbReference type="ChEBI" id="CHEBI:18420"/>
    </cofactor>
</comment>
<dbReference type="EMBL" id="JACGWN010000001">
    <property type="protein sequence ID" value="KAL0463815.1"/>
    <property type="molecule type" value="Genomic_DNA"/>
</dbReference>
<dbReference type="InterPro" id="IPR023214">
    <property type="entry name" value="HAD_sf"/>
</dbReference>
<evidence type="ECO:0000256" key="14">
    <source>
        <dbReference type="RuleBase" id="RU362033"/>
    </source>
</evidence>
<evidence type="ECO:0000256" key="12">
    <source>
        <dbReference type="PIRSR" id="PIRSR606539-2"/>
    </source>
</evidence>
<dbReference type="Gene3D" id="3.40.50.1000">
    <property type="entry name" value="HAD superfamily/HAD-like"/>
    <property type="match status" value="1"/>
</dbReference>
<evidence type="ECO:0000259" key="15">
    <source>
        <dbReference type="Pfam" id="PF16212"/>
    </source>
</evidence>
<feature type="binding site" evidence="13">
    <location>
        <position position="264"/>
    </location>
    <ligand>
        <name>Mg(2+)</name>
        <dbReference type="ChEBI" id="CHEBI:18420"/>
    </ligand>
</feature>
<dbReference type="GO" id="GO:0005886">
    <property type="term" value="C:plasma membrane"/>
    <property type="evidence" value="ECO:0007669"/>
    <property type="project" value="TreeGrafter"/>
</dbReference>
<reference evidence="16" key="2">
    <citation type="journal article" date="2024" name="Plant">
        <title>Genomic evolution and insights into agronomic trait innovations of Sesamum species.</title>
        <authorList>
            <person name="Miao H."/>
            <person name="Wang L."/>
            <person name="Qu L."/>
            <person name="Liu H."/>
            <person name="Sun Y."/>
            <person name="Le M."/>
            <person name="Wang Q."/>
            <person name="Wei S."/>
            <person name="Zheng Y."/>
            <person name="Lin W."/>
            <person name="Duan Y."/>
            <person name="Cao H."/>
            <person name="Xiong S."/>
            <person name="Wang X."/>
            <person name="Wei L."/>
            <person name="Li C."/>
            <person name="Ma Q."/>
            <person name="Ju M."/>
            <person name="Zhao R."/>
            <person name="Li G."/>
            <person name="Mu C."/>
            <person name="Tian Q."/>
            <person name="Mei H."/>
            <person name="Zhang T."/>
            <person name="Gao T."/>
            <person name="Zhang H."/>
        </authorList>
    </citation>
    <scope>NUCLEOTIDE SEQUENCE</scope>
    <source>
        <strain evidence="16">KEN1</strain>
    </source>
</reference>
<evidence type="ECO:0000256" key="5">
    <source>
        <dbReference type="ARBA" id="ARBA00022741"/>
    </source>
</evidence>
<keyword evidence="5 12" id="KW-0547">Nucleotide-binding</keyword>
<dbReference type="SUPFAM" id="SSF81660">
    <property type="entry name" value="Metal cation-transporting ATPase, ATP-binding domain N"/>
    <property type="match status" value="1"/>
</dbReference>
<comment type="caution">
    <text evidence="14">Lacks conserved residue(s) required for the propagation of feature annotation.</text>
</comment>
<dbReference type="Gene3D" id="3.40.1110.10">
    <property type="entry name" value="Calcium-transporting ATPase, cytoplasmic domain N"/>
    <property type="match status" value="1"/>
</dbReference>
<dbReference type="GO" id="GO:0140326">
    <property type="term" value="F:ATPase-coupled intramembrane lipid transporter activity"/>
    <property type="evidence" value="ECO:0007669"/>
    <property type="project" value="UniProtKB-EC"/>
</dbReference>
<dbReference type="InterPro" id="IPR001757">
    <property type="entry name" value="P_typ_ATPase"/>
</dbReference>
<dbReference type="InterPro" id="IPR023298">
    <property type="entry name" value="ATPase_P-typ_TM_dom_sf"/>
</dbReference>
<feature type="binding site" evidence="12">
    <location>
        <position position="132"/>
    </location>
    <ligand>
        <name>ATP</name>
        <dbReference type="ChEBI" id="CHEBI:30616"/>
    </ligand>
</feature>
<evidence type="ECO:0000256" key="8">
    <source>
        <dbReference type="ARBA" id="ARBA00022967"/>
    </source>
</evidence>
<dbReference type="NCBIfam" id="TIGR01652">
    <property type="entry name" value="ATPase-Plipid"/>
    <property type="match status" value="1"/>
</dbReference>
<dbReference type="PANTHER" id="PTHR24092">
    <property type="entry name" value="PROBABLE PHOSPHOLIPID-TRANSPORTING ATPASE"/>
    <property type="match status" value="1"/>
</dbReference>
<dbReference type="InterPro" id="IPR006539">
    <property type="entry name" value="P-type_ATPase_IV"/>
</dbReference>
<name>A0AAW2YE47_9LAMI</name>
<evidence type="ECO:0000256" key="1">
    <source>
        <dbReference type="ARBA" id="ARBA00004141"/>
    </source>
</evidence>
<dbReference type="PANTHER" id="PTHR24092:SF150">
    <property type="entry name" value="PHOSPHOLIPID-TRANSPORTING ATPASE"/>
    <property type="match status" value="1"/>
</dbReference>
<dbReference type="EC" id="7.6.2.1" evidence="14"/>
<feature type="binding site" evidence="12">
    <location>
        <position position="264"/>
    </location>
    <ligand>
        <name>ATP</name>
        <dbReference type="ChEBI" id="CHEBI:30616"/>
    </ligand>
</feature>
<organism evidence="16">
    <name type="scientific">Sesamum latifolium</name>
    <dbReference type="NCBI Taxonomy" id="2727402"/>
    <lineage>
        <taxon>Eukaryota</taxon>
        <taxon>Viridiplantae</taxon>
        <taxon>Streptophyta</taxon>
        <taxon>Embryophyta</taxon>
        <taxon>Tracheophyta</taxon>
        <taxon>Spermatophyta</taxon>
        <taxon>Magnoliopsida</taxon>
        <taxon>eudicotyledons</taxon>
        <taxon>Gunneridae</taxon>
        <taxon>Pentapetalae</taxon>
        <taxon>asterids</taxon>
        <taxon>lamiids</taxon>
        <taxon>Lamiales</taxon>
        <taxon>Pedaliaceae</taxon>
        <taxon>Sesamum</taxon>
    </lineage>
</organism>
<evidence type="ECO:0000256" key="4">
    <source>
        <dbReference type="ARBA" id="ARBA00022723"/>
    </source>
</evidence>
<dbReference type="GO" id="GO:0045332">
    <property type="term" value="P:phospholipid translocation"/>
    <property type="evidence" value="ECO:0007669"/>
    <property type="project" value="TreeGrafter"/>
</dbReference>
<dbReference type="GO" id="GO:0000287">
    <property type="term" value="F:magnesium ion binding"/>
    <property type="evidence" value="ECO:0007669"/>
    <property type="project" value="UniProtKB-UniRule"/>
</dbReference>
<comment type="catalytic activity">
    <reaction evidence="11 14">
        <text>ATP + H2O + phospholipidSide 1 = ADP + phosphate + phospholipidSide 2.</text>
        <dbReference type="EC" id="7.6.2.1"/>
    </reaction>
</comment>
<dbReference type="Pfam" id="PF13246">
    <property type="entry name" value="Cation_ATPase"/>
    <property type="match status" value="1"/>
</dbReference>
<keyword evidence="9 14" id="KW-1133">Transmembrane helix</keyword>
<evidence type="ECO:0000256" key="2">
    <source>
        <dbReference type="ARBA" id="ARBA00008109"/>
    </source>
</evidence>
<evidence type="ECO:0000256" key="6">
    <source>
        <dbReference type="ARBA" id="ARBA00022840"/>
    </source>
</evidence>
<feature type="binding site" evidence="12">
    <location>
        <position position="134"/>
    </location>
    <ligand>
        <name>ATP</name>
        <dbReference type="ChEBI" id="CHEBI:30616"/>
    </ligand>
</feature>
<dbReference type="InterPro" id="IPR032630">
    <property type="entry name" value="P_typ_ATPase_c"/>
</dbReference>
<evidence type="ECO:0000256" key="3">
    <source>
        <dbReference type="ARBA" id="ARBA00022692"/>
    </source>
</evidence>
<feature type="domain" description="P-type ATPase C-terminal" evidence="15">
    <location>
        <begin position="318"/>
        <end position="472"/>
    </location>
</feature>
<comment type="caution">
    <text evidence="16">The sequence shown here is derived from an EMBL/GenBank/DDBJ whole genome shotgun (WGS) entry which is preliminary data.</text>
</comment>
<feature type="binding site" evidence="12">
    <location>
        <position position="51"/>
    </location>
    <ligand>
        <name>ATP</name>
        <dbReference type="ChEBI" id="CHEBI:30616"/>
    </ligand>
</feature>
<gene>
    <name evidence="16" type="ORF">Slati_0269100</name>
</gene>
<feature type="transmembrane region" description="Helical" evidence="14">
    <location>
        <begin position="336"/>
        <end position="357"/>
    </location>
</feature>
<evidence type="ECO:0000256" key="10">
    <source>
        <dbReference type="ARBA" id="ARBA00023136"/>
    </source>
</evidence>
<feature type="transmembrane region" description="Helical" evidence="14">
    <location>
        <begin position="369"/>
        <end position="392"/>
    </location>
</feature>
<feature type="transmembrane region" description="Helical" evidence="14">
    <location>
        <begin position="443"/>
        <end position="462"/>
    </location>
</feature>
<feature type="binding site" evidence="13">
    <location>
        <position position="260"/>
    </location>
    <ligand>
        <name>Mg(2+)</name>
        <dbReference type="ChEBI" id="CHEBI:18420"/>
    </ligand>
</feature>
<feature type="transmembrane region" description="Helical" evidence="14">
    <location>
        <begin position="404"/>
        <end position="423"/>
    </location>
</feature>
<comment type="similarity">
    <text evidence="2 14">Belongs to the cation transport ATPase (P-type) (TC 3.A.3) family. Type IV subfamily.</text>
</comment>
<evidence type="ECO:0000256" key="13">
    <source>
        <dbReference type="PIRSR" id="PIRSR606539-3"/>
    </source>
</evidence>
<dbReference type="InterPro" id="IPR023299">
    <property type="entry name" value="ATPase_P-typ_cyto_dom_N"/>
</dbReference>
<sequence>MSVIIRDESGQIFLLCKGADSIIFDRLSRNGRMYEEATTKHLNDYGEAGLRTLALAYKKLDEDKYSAWNEEFVKAKTSIGGDRDAMLERVSDMMERDLILVGATAVEDKLQNGVPQCIDKLAQAGLKIWVLTGDKMETAINIGFACSLLRQGMKQICITTMNTDAIVQDPKQAVKENILNQITNATQMIKLEKDPHAAFALIIDGKTLTCTLEDDMKHQFLNLAIGCASVICCRVSPKQKALVTRLVKEGTGKITLAIGDGANDVGMIQEADIGVGISGCEGMQAVMASDFAIAQFRFLERLLVVHGHWCYKRIAQMFPSLYQQGPKNLFFDWYRIFGWMGNGLYTSVIVFFLNIIIFYDQAFRAGGQIADMTAVGTAMFTGIIWAVNCQIALTMSHFTWIQHFLIWGSIAFWYLFLLVYGELSYALNVNAFRILTEVLAPAPIYWTTTLLVTIACNLPYLAHISFQRSFNPLDHHVIQEIKYYKKDIEDRHMWRAEKKKARHKAKIGFTARVDAKIRHLKGRLHKKYSIANNISIPQT</sequence>
<feature type="binding site" evidence="12">
    <location>
        <position position="240"/>
    </location>
    <ligand>
        <name>ATP</name>
        <dbReference type="ChEBI" id="CHEBI:30616"/>
    </ligand>
</feature>
<protein>
    <recommendedName>
        <fullName evidence="14">Phospholipid-transporting ATPase</fullName>
        <ecNumber evidence="14">7.6.2.1</ecNumber>
    </recommendedName>
</protein>
<proteinExistence type="inferred from homology"/>
<dbReference type="NCBIfam" id="TIGR01494">
    <property type="entry name" value="ATPase_P-type"/>
    <property type="match status" value="1"/>
</dbReference>
<dbReference type="GO" id="GO:0005524">
    <property type="term" value="F:ATP binding"/>
    <property type="evidence" value="ECO:0007669"/>
    <property type="project" value="UniProtKB-UniRule"/>
</dbReference>
<feature type="binding site" evidence="12">
    <location>
        <position position="17"/>
    </location>
    <ligand>
        <name>ATP</name>
        <dbReference type="ChEBI" id="CHEBI:30616"/>
    </ligand>
</feature>
<feature type="binding site" evidence="12">
    <location>
        <position position="133"/>
    </location>
    <ligand>
        <name>ATP</name>
        <dbReference type="ChEBI" id="CHEBI:30616"/>
    </ligand>
</feature>
<feature type="domain" description="P-type ATPase C-terminal" evidence="15">
    <location>
        <begin position="286"/>
        <end position="317"/>
    </location>
</feature>
<dbReference type="GO" id="GO:0016887">
    <property type="term" value="F:ATP hydrolysis activity"/>
    <property type="evidence" value="ECO:0007669"/>
    <property type="project" value="InterPro"/>
</dbReference>
<keyword evidence="10 14" id="KW-0472">Membrane</keyword>
<evidence type="ECO:0000256" key="7">
    <source>
        <dbReference type="ARBA" id="ARBA00022842"/>
    </source>
</evidence>
<evidence type="ECO:0000256" key="11">
    <source>
        <dbReference type="ARBA" id="ARBA00034036"/>
    </source>
</evidence>
<evidence type="ECO:0000256" key="9">
    <source>
        <dbReference type="ARBA" id="ARBA00022989"/>
    </source>
</evidence>
<feature type="binding site" evidence="12">
    <location>
        <position position="234"/>
    </location>
    <ligand>
        <name>ATP</name>
        <dbReference type="ChEBI" id="CHEBI:30616"/>
    </ligand>
</feature>